<dbReference type="InterPro" id="IPR007795">
    <property type="entry name" value="T7SS_EccB"/>
</dbReference>
<dbReference type="PANTHER" id="PTHR40765">
    <property type="entry name" value="ESX-2 SECRETION SYSTEM ATPASE ECCB2"/>
    <property type="match status" value="1"/>
</dbReference>
<reference evidence="3 4" key="1">
    <citation type="journal article" date="2019" name="Int. J. Syst. Evol. Microbiol.">
        <title>The Global Catalogue of Microorganisms (GCM) 10K type strain sequencing project: providing services to taxonomists for standard genome sequencing and annotation.</title>
        <authorList>
            <consortium name="The Broad Institute Genomics Platform"/>
            <consortium name="The Broad Institute Genome Sequencing Center for Infectious Disease"/>
            <person name="Wu L."/>
            <person name="Ma J."/>
        </authorList>
    </citation>
    <scope>NUCLEOTIDE SEQUENCE [LARGE SCALE GENOMIC DNA]</scope>
    <source>
        <strain evidence="3 4">JCM 16001</strain>
    </source>
</reference>
<evidence type="ECO:0000256" key="1">
    <source>
        <dbReference type="SAM" id="MobiDB-lite"/>
    </source>
</evidence>
<feature type="region of interest" description="Disordered" evidence="1">
    <location>
        <begin position="509"/>
        <end position="533"/>
    </location>
</feature>
<gene>
    <name evidence="3" type="ORF">GCM10009830_45340</name>
</gene>
<dbReference type="Proteomes" id="UP001499851">
    <property type="component" value="Unassembled WGS sequence"/>
</dbReference>
<evidence type="ECO:0000313" key="3">
    <source>
        <dbReference type="EMBL" id="GAA1692491.1"/>
    </source>
</evidence>
<dbReference type="PANTHER" id="PTHR40765:SF2">
    <property type="entry name" value="ESX-2 SECRETION SYSTEM ATPASE ECCB2"/>
    <property type="match status" value="1"/>
</dbReference>
<dbReference type="Pfam" id="PF05108">
    <property type="entry name" value="T7SS_ESX1_EccB"/>
    <property type="match status" value="1"/>
</dbReference>
<sequence length="533" mass="57657">MPQMRSRREQVDAHKFITSRMNQALVLANPDSIERPLRRIGLSIFVSVMVLALVFGGFAIATLFNKGNALPEIGHIITIKGSNAVYVYTTKSGNPPADADDPDQPKLWEVANYTSALLLVKPGSDGKPPVQDLKASSIAGIPRGSFTIGILSVPAQPPDPEELLQNENWNTCSMPRTDGGTASFQLTQLIVQDLPDPDVWLGDDHWMLAKTAVKEEEGEVPTYYLLWNGHKHLIASDTATATTLASDLGLSIGDAMPLNESMLVTIPDGPNIAPEVEDGFGEPSGVRDVEEVFIDYGQPVLSGNDLFTLLKTPAGDEFARITPTMALLLESQYGATAEVDPTVRSEIGSEAEYLERGYPDADLSEELWTDDSPRPAVCAVYDPQAQDRDSNELQIGMYSDAPKELTGPAESVEFIDGEIFSDVENLQAQTVLPQGRAALADSLTDQGSTIQGFTYMISDQGIRHGLVDDGITDSTQQMLGYTDVKPVSVPVEMITLIPEGNALNPREARKQMYADDTEVPVYESESPSAEAGG</sequence>
<dbReference type="EMBL" id="BAAAQF010000025">
    <property type="protein sequence ID" value="GAA1692491.1"/>
    <property type="molecule type" value="Genomic_DNA"/>
</dbReference>
<name>A0ABN2HRV9_9ACTN</name>
<comment type="caution">
    <text evidence="3">The sequence shown here is derived from an EMBL/GenBank/DDBJ whole genome shotgun (WGS) entry which is preliminary data.</text>
</comment>
<evidence type="ECO:0008006" key="5">
    <source>
        <dbReference type="Google" id="ProtNLM"/>
    </source>
</evidence>
<evidence type="ECO:0000313" key="4">
    <source>
        <dbReference type="Proteomes" id="UP001499851"/>
    </source>
</evidence>
<dbReference type="RefSeq" id="WP_344491613.1">
    <property type="nucleotide sequence ID" value="NZ_BAAAQF010000025.1"/>
</dbReference>
<keyword evidence="2" id="KW-1133">Transmembrane helix</keyword>
<proteinExistence type="predicted"/>
<keyword evidence="2" id="KW-0472">Membrane</keyword>
<evidence type="ECO:0000256" key="2">
    <source>
        <dbReference type="SAM" id="Phobius"/>
    </source>
</evidence>
<feature type="transmembrane region" description="Helical" evidence="2">
    <location>
        <begin position="42"/>
        <end position="64"/>
    </location>
</feature>
<organism evidence="3 4">
    <name type="scientific">Glycomyces endophyticus</name>
    <dbReference type="NCBI Taxonomy" id="480996"/>
    <lineage>
        <taxon>Bacteria</taxon>
        <taxon>Bacillati</taxon>
        <taxon>Actinomycetota</taxon>
        <taxon>Actinomycetes</taxon>
        <taxon>Glycomycetales</taxon>
        <taxon>Glycomycetaceae</taxon>
        <taxon>Glycomyces</taxon>
    </lineage>
</organism>
<keyword evidence="2" id="KW-0812">Transmembrane</keyword>
<keyword evidence="4" id="KW-1185">Reference proteome</keyword>
<accession>A0ABN2HRV9</accession>
<protein>
    <recommendedName>
        <fullName evidence="5">Type VII secretion protein EccB</fullName>
    </recommendedName>
</protein>
<dbReference type="Gene3D" id="3.30.2390.20">
    <property type="entry name" value="Type VII secretion system EccB, repeat 1 domain"/>
    <property type="match status" value="1"/>
</dbReference>
<dbReference type="InterPro" id="IPR044857">
    <property type="entry name" value="T7SS_EccB_R1"/>
</dbReference>